<protein>
    <recommendedName>
        <fullName evidence="5">DUF411 domain-containing protein</fullName>
    </recommendedName>
</protein>
<proteinExistence type="predicted"/>
<evidence type="ECO:0000256" key="2">
    <source>
        <dbReference type="SAM" id="SignalP"/>
    </source>
</evidence>
<reference evidence="4" key="1">
    <citation type="journal article" date="2019" name="Int. J. Syst. Evol. Microbiol.">
        <title>The Global Catalogue of Microorganisms (GCM) 10K type strain sequencing project: providing services to taxonomists for standard genome sequencing and annotation.</title>
        <authorList>
            <consortium name="The Broad Institute Genomics Platform"/>
            <consortium name="The Broad Institute Genome Sequencing Center for Infectious Disease"/>
            <person name="Wu L."/>
            <person name="Ma J."/>
        </authorList>
    </citation>
    <scope>NUCLEOTIDE SEQUENCE [LARGE SCALE GENOMIC DNA]</scope>
    <source>
        <strain evidence="4">JCM 16343</strain>
    </source>
</reference>
<evidence type="ECO:0000256" key="1">
    <source>
        <dbReference type="SAM" id="MobiDB-lite"/>
    </source>
</evidence>
<name>A0ABP3FEA8_9GAMM</name>
<accession>A0ABP3FEA8</accession>
<dbReference type="Proteomes" id="UP001501787">
    <property type="component" value="Unassembled WGS sequence"/>
</dbReference>
<comment type="caution">
    <text evidence="3">The sequence shown here is derived from an EMBL/GenBank/DDBJ whole genome shotgun (WGS) entry which is preliminary data.</text>
</comment>
<organism evidence="3 4">
    <name type="scientific">Psychrobacter aestuarii</name>
    <dbReference type="NCBI Taxonomy" id="556327"/>
    <lineage>
        <taxon>Bacteria</taxon>
        <taxon>Pseudomonadati</taxon>
        <taxon>Pseudomonadota</taxon>
        <taxon>Gammaproteobacteria</taxon>
        <taxon>Moraxellales</taxon>
        <taxon>Moraxellaceae</taxon>
        <taxon>Psychrobacter</taxon>
    </lineage>
</organism>
<feature type="chain" id="PRO_5047278939" description="DUF411 domain-containing protein" evidence="2">
    <location>
        <begin position="25"/>
        <end position="201"/>
    </location>
</feature>
<evidence type="ECO:0000313" key="4">
    <source>
        <dbReference type="Proteomes" id="UP001501787"/>
    </source>
</evidence>
<gene>
    <name evidence="3" type="ORF">GCM10009129_11580</name>
</gene>
<feature type="region of interest" description="Disordered" evidence="1">
    <location>
        <begin position="22"/>
        <end position="66"/>
    </location>
</feature>
<evidence type="ECO:0008006" key="5">
    <source>
        <dbReference type="Google" id="ProtNLM"/>
    </source>
</evidence>
<keyword evidence="4" id="KW-1185">Reference proteome</keyword>
<dbReference type="PROSITE" id="PS51257">
    <property type="entry name" value="PROKAR_LIPOPROTEIN"/>
    <property type="match status" value="1"/>
</dbReference>
<keyword evidence="2" id="KW-0732">Signal</keyword>
<dbReference type="EMBL" id="BAAAFR010000001">
    <property type="protein sequence ID" value="GAA0315938.1"/>
    <property type="molecule type" value="Genomic_DNA"/>
</dbReference>
<dbReference type="Pfam" id="PF04214">
    <property type="entry name" value="DUF411"/>
    <property type="match status" value="1"/>
</dbReference>
<dbReference type="RefSeq" id="WP_201503394.1">
    <property type="nucleotide sequence ID" value="NZ_BAAAFR010000001.1"/>
</dbReference>
<evidence type="ECO:0000313" key="3">
    <source>
        <dbReference type="EMBL" id="GAA0315938.1"/>
    </source>
</evidence>
<feature type="compositionally biased region" description="Low complexity" evidence="1">
    <location>
        <begin position="32"/>
        <end position="66"/>
    </location>
</feature>
<sequence>MSPRKILLSMLLPATLLMSACDQAETPKTDDSASTTEASSNSAEPVQAADTTAVSTPAPSSSDAPQDLAGLNATVYKDANCGCCGQWVDYAGAHGMTTQVQHPVDLSAAKDKYGVPQSARSCHTTVTDDGYVFEGHIPAKYVAQFLANPPKDAKGLAVAGMPMGSPGMEYQNKFDPYDVLQINNDGSTEVYAHVENTSQQM</sequence>
<feature type="signal peptide" evidence="2">
    <location>
        <begin position="1"/>
        <end position="24"/>
    </location>
</feature>
<dbReference type="InterPro" id="IPR007332">
    <property type="entry name" value="DUF411"/>
</dbReference>